<evidence type="ECO:0000313" key="2">
    <source>
        <dbReference type="Proteomes" id="UP001056778"/>
    </source>
</evidence>
<name>A0ACB9TI30_HOLOL</name>
<keyword evidence="2" id="KW-1185">Reference proteome</keyword>
<sequence>MVAVQVHLLLAYLALLTTCNSWIIDPGPQVIATKGEVWPKPQDEAKEDGYYILSPSYFHFNIISEYCSILQEAKLRYTDIILRDKRIARKYSANVTQEGIKTDKFIGYLKSLDVCLSEPCTGSEMPELYMDENYTLTIPSTIQEKPLLEAKSIWGILRGLETFAQSVYTYDNDANLYLNVTKIEDYPRFPHRGLLLDTSRHYLSVSTIYKQLDAMSYNKFNVFHWHIVDDQSFPYQSAAFPELSQKGAYNQHQIYTPVDVKSIIEYARLRGIRVVPEFDTPGHTRSWGEGIPELLSSCYKNNHITNQFGPMDPSRDFVFSFLNDFWSEIKSVFPDKYLHLGGDEVPFDCWEDNPDIEDFMTRLNITGDYKALQRYFMERLMNITTSKDLGSIVWEEVFNAGTSMPADAIVQVWYSQYYMLDQVTLWGRRALYSTCWYLDHLSTGGDWKKYYLCDPQNFNGDAKQLKLVLGGEACMWGEVVDSQNVLQRTWPRAAATAEKLWSAYEADTIEDAARRLEEHSCRLNKRGIPAQPPNGPDPGPQVTATKGEVWPKPQEQRTYDDYYVLSTEDFQFNIVSESCMILDEAVTRYAKLIFTEKKIAEKYSGNNKVELKTNHFLGYLTSLDVSLTKLCAGDEFPELDMDESYTLTIPTSASKKALLEASSIWGILRGLETFSQLLYNNNDDPNLYINATKIEDFPRFTHRGLLLDTSRHYLEIDTIYQHLDAMSYNKMNVFHWHIVDDQSFPYQSSLFPELSEKGAYHPQYEIYNAQNVAAIIEYARLRGIRVIPEFDAPGHTRSWGIAIPQLLTKCYKNGKFINRYGPMDPTREFVFSFLDELYGEIKSVFPDKYVHLGGDEVPFDCWKENPEIEAFMQQLHIGHDYKALQRYFMERMLNITRSKELAGIVWEEVFTTDAKMPQDTVVQVWRNKQQLLDQITSKGYRALFSSCWYLDHLQSGGDWQQFYDCDPHDFNGQKDHLKLVIGGEACMWAESVNNENILPRTWPRASATAEKLWSARNADKGDNVKKRLEEHSCRMNKRGIPAQPPNGPGYCLS</sequence>
<organism evidence="1 2">
    <name type="scientific">Holotrichia oblita</name>
    <name type="common">Chafer beetle</name>
    <dbReference type="NCBI Taxonomy" id="644536"/>
    <lineage>
        <taxon>Eukaryota</taxon>
        <taxon>Metazoa</taxon>
        <taxon>Ecdysozoa</taxon>
        <taxon>Arthropoda</taxon>
        <taxon>Hexapoda</taxon>
        <taxon>Insecta</taxon>
        <taxon>Pterygota</taxon>
        <taxon>Neoptera</taxon>
        <taxon>Endopterygota</taxon>
        <taxon>Coleoptera</taxon>
        <taxon>Polyphaga</taxon>
        <taxon>Scarabaeiformia</taxon>
        <taxon>Scarabaeidae</taxon>
        <taxon>Melolonthinae</taxon>
        <taxon>Holotrichia</taxon>
    </lineage>
</organism>
<dbReference type="Proteomes" id="UP001056778">
    <property type="component" value="Chromosome 3"/>
</dbReference>
<proteinExistence type="predicted"/>
<gene>
    <name evidence="1" type="ORF">MML48_3g00020022</name>
</gene>
<evidence type="ECO:0000313" key="1">
    <source>
        <dbReference type="EMBL" id="KAI4466449.1"/>
    </source>
</evidence>
<dbReference type="EMBL" id="CM043017">
    <property type="protein sequence ID" value="KAI4466449.1"/>
    <property type="molecule type" value="Genomic_DNA"/>
</dbReference>
<protein>
    <submittedName>
        <fullName evidence="1">Beta-hexosaminidase</fullName>
    </submittedName>
</protein>
<comment type="caution">
    <text evidence="1">The sequence shown here is derived from an EMBL/GenBank/DDBJ whole genome shotgun (WGS) entry which is preliminary data.</text>
</comment>
<accession>A0ACB9TI30</accession>
<reference evidence="1" key="1">
    <citation type="submission" date="2022-04" db="EMBL/GenBank/DDBJ databases">
        <title>Chromosome-scale genome assembly of Holotrichia oblita Faldermann.</title>
        <authorList>
            <person name="Rongchong L."/>
        </authorList>
    </citation>
    <scope>NUCLEOTIDE SEQUENCE</scope>
    <source>
        <strain evidence="1">81SQS9</strain>
    </source>
</reference>